<name>A0A4W6BIL4_LATCA</name>
<dbReference type="GeneTree" id="ENSGT01100000263479"/>
<evidence type="ECO:0000313" key="6">
    <source>
        <dbReference type="Ensembl" id="ENSLCAP00010000169.1"/>
    </source>
</evidence>
<dbReference type="InParanoid" id="A0A4W6BIL4"/>
<evidence type="ECO:0000256" key="3">
    <source>
        <dbReference type="ARBA" id="ARBA00023180"/>
    </source>
</evidence>
<dbReference type="InterPro" id="IPR003599">
    <property type="entry name" value="Ig_sub"/>
</dbReference>
<evidence type="ECO:0000313" key="7">
    <source>
        <dbReference type="Proteomes" id="UP000314980"/>
    </source>
</evidence>
<dbReference type="Proteomes" id="UP000314980">
    <property type="component" value="Unassembled WGS sequence"/>
</dbReference>
<dbReference type="InterPro" id="IPR013783">
    <property type="entry name" value="Ig-like_fold"/>
</dbReference>
<proteinExistence type="predicted"/>
<dbReference type="InterPro" id="IPR036179">
    <property type="entry name" value="Ig-like_dom_sf"/>
</dbReference>
<dbReference type="AlphaFoldDB" id="A0A4W6BIL4"/>
<dbReference type="PANTHER" id="PTHR44337">
    <property type="entry name" value="CARCINOEMBRYONIC ANTIGEN-RELATED CELL ADHESION MOLECULE 8"/>
    <property type="match status" value="1"/>
</dbReference>
<dbReference type="PROSITE" id="PS50835">
    <property type="entry name" value="IG_LIKE"/>
    <property type="match status" value="2"/>
</dbReference>
<reference evidence="7" key="1">
    <citation type="submission" date="2015-09" db="EMBL/GenBank/DDBJ databases">
        <authorList>
            <person name="Sai Rama Sridatta P."/>
        </authorList>
    </citation>
    <scope>NUCLEOTIDE SEQUENCE [LARGE SCALE GENOMIC DNA]</scope>
</reference>
<organism evidence="6 7">
    <name type="scientific">Lates calcarifer</name>
    <name type="common">Barramundi</name>
    <name type="synonym">Holocentrus calcarifer</name>
    <dbReference type="NCBI Taxonomy" id="8187"/>
    <lineage>
        <taxon>Eukaryota</taxon>
        <taxon>Metazoa</taxon>
        <taxon>Chordata</taxon>
        <taxon>Craniata</taxon>
        <taxon>Vertebrata</taxon>
        <taxon>Euteleostomi</taxon>
        <taxon>Actinopterygii</taxon>
        <taxon>Neopterygii</taxon>
        <taxon>Teleostei</taxon>
        <taxon>Neoteleostei</taxon>
        <taxon>Acanthomorphata</taxon>
        <taxon>Carangaria</taxon>
        <taxon>Carangaria incertae sedis</taxon>
        <taxon>Centropomidae</taxon>
        <taxon>Lates</taxon>
    </lineage>
</organism>
<dbReference type="InterPro" id="IPR003598">
    <property type="entry name" value="Ig_sub2"/>
</dbReference>
<reference evidence="6" key="2">
    <citation type="submission" date="2025-08" db="UniProtKB">
        <authorList>
            <consortium name="Ensembl"/>
        </authorList>
    </citation>
    <scope>IDENTIFICATION</scope>
</reference>
<keyword evidence="2" id="KW-1015">Disulfide bond</keyword>
<keyword evidence="1" id="KW-0732">Signal</keyword>
<dbReference type="Gene3D" id="2.60.40.10">
    <property type="entry name" value="Immunoglobulins"/>
    <property type="match status" value="3"/>
</dbReference>
<evidence type="ECO:0000256" key="1">
    <source>
        <dbReference type="ARBA" id="ARBA00022729"/>
    </source>
</evidence>
<keyword evidence="7" id="KW-1185">Reference proteome</keyword>
<dbReference type="PANTHER" id="PTHR44337:SF20">
    <property type="entry name" value="CARCINOEMBRYONIC ANTIGEN-RELATED CELL ADHESION MOLECULE 5-RELATED"/>
    <property type="match status" value="1"/>
</dbReference>
<dbReference type="InterPro" id="IPR007110">
    <property type="entry name" value="Ig-like_dom"/>
</dbReference>
<dbReference type="SMART" id="SM00408">
    <property type="entry name" value="IGc2"/>
    <property type="match status" value="2"/>
</dbReference>
<feature type="domain" description="Ig-like" evidence="5">
    <location>
        <begin position="41"/>
        <end position="128"/>
    </location>
</feature>
<sequence>IDRIQLTDRNTTLTIYNVTRHDQGPFRCRVFNPVSDVTSEPVNLIIICELQIDVFNCSENLSCSSSGSFPSFLWLNGSSEVTASDRVQLTDGGSTLIIINVNRYDQGPFRCHVFNNFSSYTSDPVKLSINFGPENTNLKRLPSQQYYEEGSNLNMICSAVSRPVALYYWFLNGDKLPDTGQELRLMNLQESQSGNYSCQAFNNKTLRYETSQPTSVLLCLWILPLFPLAEQQL</sequence>
<dbReference type="InterPro" id="IPR013151">
    <property type="entry name" value="Immunoglobulin_dom"/>
</dbReference>
<reference evidence="6" key="3">
    <citation type="submission" date="2025-09" db="UniProtKB">
        <authorList>
            <consortium name="Ensembl"/>
        </authorList>
    </citation>
    <scope>IDENTIFICATION</scope>
</reference>
<dbReference type="InterPro" id="IPR052598">
    <property type="entry name" value="IgSF_CEA-related"/>
</dbReference>
<dbReference type="SUPFAM" id="SSF48726">
    <property type="entry name" value="Immunoglobulin"/>
    <property type="match status" value="3"/>
</dbReference>
<dbReference type="Pfam" id="PF13927">
    <property type="entry name" value="Ig_3"/>
    <property type="match status" value="1"/>
</dbReference>
<dbReference type="SMART" id="SM00409">
    <property type="entry name" value="IG"/>
    <property type="match status" value="2"/>
</dbReference>
<keyword evidence="3" id="KW-0325">Glycoprotein</keyword>
<accession>A0A4W6BIL4</accession>
<dbReference type="STRING" id="8187.ENSLCAP00010000169"/>
<dbReference type="Pfam" id="PF00047">
    <property type="entry name" value="ig"/>
    <property type="match status" value="1"/>
</dbReference>
<evidence type="ECO:0000256" key="2">
    <source>
        <dbReference type="ARBA" id="ARBA00023157"/>
    </source>
</evidence>
<evidence type="ECO:0000259" key="5">
    <source>
        <dbReference type="PROSITE" id="PS50835"/>
    </source>
</evidence>
<evidence type="ECO:0000256" key="4">
    <source>
        <dbReference type="ARBA" id="ARBA00023319"/>
    </source>
</evidence>
<keyword evidence="4" id="KW-0393">Immunoglobulin domain</keyword>
<protein>
    <recommendedName>
        <fullName evidence="5">Ig-like domain-containing protein</fullName>
    </recommendedName>
</protein>
<dbReference type="Ensembl" id="ENSLCAT00010000187.1">
    <property type="protein sequence ID" value="ENSLCAP00010000169.1"/>
    <property type="gene ID" value="ENSLCAG00010000118.1"/>
</dbReference>
<feature type="domain" description="Ig-like" evidence="5">
    <location>
        <begin position="133"/>
        <end position="215"/>
    </location>
</feature>